<evidence type="ECO:0000259" key="5">
    <source>
        <dbReference type="PROSITE" id="PS50011"/>
    </source>
</evidence>
<dbReference type="SUPFAM" id="SSF56112">
    <property type="entry name" value="Protein kinase-like (PK-like)"/>
    <property type="match status" value="1"/>
</dbReference>
<dbReference type="PANTHER" id="PTHR44329">
    <property type="entry name" value="SERINE/THREONINE-PROTEIN KINASE TNNI3K-RELATED"/>
    <property type="match status" value="1"/>
</dbReference>
<keyword evidence="7" id="KW-1185">Reference proteome</keyword>
<dbReference type="InterPro" id="IPR001245">
    <property type="entry name" value="Ser-Thr/Tyr_kinase_cat_dom"/>
</dbReference>
<keyword evidence="2" id="KW-0547">Nucleotide-binding</keyword>
<evidence type="ECO:0000256" key="2">
    <source>
        <dbReference type="ARBA" id="ARBA00022741"/>
    </source>
</evidence>
<evidence type="ECO:0000256" key="1">
    <source>
        <dbReference type="ARBA" id="ARBA00022679"/>
    </source>
</evidence>
<dbReference type="GO" id="GO:0004674">
    <property type="term" value="F:protein serine/threonine kinase activity"/>
    <property type="evidence" value="ECO:0007669"/>
    <property type="project" value="TreeGrafter"/>
</dbReference>
<keyword evidence="4" id="KW-0067">ATP-binding</keyword>
<evidence type="ECO:0000313" key="7">
    <source>
        <dbReference type="Proteomes" id="UP000266861"/>
    </source>
</evidence>
<dbReference type="InterPro" id="IPR011009">
    <property type="entry name" value="Kinase-like_dom_sf"/>
</dbReference>
<dbReference type="Gene3D" id="1.10.510.10">
    <property type="entry name" value="Transferase(Phosphotransferase) domain 1"/>
    <property type="match status" value="1"/>
</dbReference>
<dbReference type="OrthoDB" id="2319145at2759"/>
<accession>A0A397GLB3</accession>
<dbReference type="Pfam" id="PF07714">
    <property type="entry name" value="PK_Tyr_Ser-Thr"/>
    <property type="match status" value="1"/>
</dbReference>
<dbReference type="EMBL" id="PQFF01000434">
    <property type="protein sequence ID" value="RHZ50324.1"/>
    <property type="molecule type" value="Genomic_DNA"/>
</dbReference>
<dbReference type="STRING" id="1348612.A0A397GLB3"/>
<feature type="domain" description="Protein kinase" evidence="5">
    <location>
        <begin position="46"/>
        <end position="294"/>
    </location>
</feature>
<dbReference type="Proteomes" id="UP000266861">
    <property type="component" value="Unassembled WGS sequence"/>
</dbReference>
<organism evidence="6 7">
    <name type="scientific">Diversispora epigaea</name>
    <dbReference type="NCBI Taxonomy" id="1348612"/>
    <lineage>
        <taxon>Eukaryota</taxon>
        <taxon>Fungi</taxon>
        <taxon>Fungi incertae sedis</taxon>
        <taxon>Mucoromycota</taxon>
        <taxon>Glomeromycotina</taxon>
        <taxon>Glomeromycetes</taxon>
        <taxon>Diversisporales</taxon>
        <taxon>Diversisporaceae</taxon>
        <taxon>Diversispora</taxon>
    </lineage>
</organism>
<evidence type="ECO:0000256" key="4">
    <source>
        <dbReference type="ARBA" id="ARBA00022840"/>
    </source>
</evidence>
<dbReference type="PANTHER" id="PTHR44329:SF288">
    <property type="entry name" value="MITOGEN-ACTIVATED PROTEIN KINASE KINASE KINASE 20"/>
    <property type="match status" value="1"/>
</dbReference>
<name>A0A397GLB3_9GLOM</name>
<proteinExistence type="predicted"/>
<dbReference type="InterPro" id="IPR000719">
    <property type="entry name" value="Prot_kinase_dom"/>
</dbReference>
<sequence>MLSKHFQNDFDKWTSGNNTIDKLIQDAQLNAADEHKVIEWIPYDRLEDIKEIARGGFGTIYKATWIDGSITRWDVENQQWSRDGQRNVALKKFDNNFASLNEEFLNEIVIHLKAMSSIYVQNSVRFYGITQDPETNEYIMVLQYMDSGNLRDYLKNNFNNFNWKLKIEYLEQLAYDFKNIHELDIIHHDFHPGNILRWKGSYSLYVSDFGQSKLIGQNTKNPEKRQIFGVLPYIAPEVFNGEEYTKAADVYSFGIIAYELVTGFAPYYDIPHDIDLARKICNGLRPKIPFIFPN</sequence>
<dbReference type="PROSITE" id="PS50011">
    <property type="entry name" value="PROTEIN_KINASE_DOM"/>
    <property type="match status" value="1"/>
</dbReference>
<dbReference type="AlphaFoldDB" id="A0A397GLB3"/>
<reference evidence="6 7" key="1">
    <citation type="submission" date="2018-08" db="EMBL/GenBank/DDBJ databases">
        <title>Genome and evolution of the arbuscular mycorrhizal fungus Diversispora epigaea (formerly Glomus versiforme) and its bacterial endosymbionts.</title>
        <authorList>
            <person name="Sun X."/>
            <person name="Fei Z."/>
            <person name="Harrison M."/>
        </authorList>
    </citation>
    <scope>NUCLEOTIDE SEQUENCE [LARGE SCALE GENOMIC DNA]</scope>
    <source>
        <strain evidence="6 7">IT104</strain>
    </source>
</reference>
<comment type="caution">
    <text evidence="6">The sequence shown here is derived from an EMBL/GenBank/DDBJ whole genome shotgun (WGS) entry which is preliminary data.</text>
</comment>
<keyword evidence="3" id="KW-0418">Kinase</keyword>
<protein>
    <recommendedName>
        <fullName evidence="5">Protein kinase domain-containing protein</fullName>
    </recommendedName>
</protein>
<gene>
    <name evidence="6" type="ORF">Glove_501g7</name>
</gene>
<dbReference type="GO" id="GO:0005524">
    <property type="term" value="F:ATP binding"/>
    <property type="evidence" value="ECO:0007669"/>
    <property type="project" value="UniProtKB-KW"/>
</dbReference>
<evidence type="ECO:0000256" key="3">
    <source>
        <dbReference type="ARBA" id="ARBA00022777"/>
    </source>
</evidence>
<evidence type="ECO:0000313" key="6">
    <source>
        <dbReference type="EMBL" id="RHZ50324.1"/>
    </source>
</evidence>
<dbReference type="InterPro" id="IPR051681">
    <property type="entry name" value="Ser/Thr_Kinases-Pseudokinases"/>
</dbReference>
<keyword evidence="1" id="KW-0808">Transferase</keyword>